<dbReference type="InterPro" id="IPR001907">
    <property type="entry name" value="ClpP"/>
</dbReference>
<accession>A0A4Y6Q1I0</accession>
<dbReference type="AlphaFoldDB" id="A0A4Y6Q1I0"/>
<protein>
    <submittedName>
        <fullName evidence="7">Signal peptide peptidase SppA</fullName>
    </submittedName>
</protein>
<dbReference type="InterPro" id="IPR029045">
    <property type="entry name" value="ClpP/crotonase-like_dom_sf"/>
</dbReference>
<evidence type="ECO:0000313" key="8">
    <source>
        <dbReference type="Proteomes" id="UP000315995"/>
    </source>
</evidence>
<dbReference type="SUPFAM" id="SSF52096">
    <property type="entry name" value="ClpP/crotonase"/>
    <property type="match status" value="1"/>
</dbReference>
<keyword evidence="4" id="KW-0720">Serine protease</keyword>
<dbReference type="GO" id="GO:0004252">
    <property type="term" value="F:serine-type endopeptidase activity"/>
    <property type="evidence" value="ECO:0007669"/>
    <property type="project" value="InterPro"/>
</dbReference>
<organism evidence="7 8">
    <name type="scientific">Persicimonas caeni</name>
    <dbReference type="NCBI Taxonomy" id="2292766"/>
    <lineage>
        <taxon>Bacteria</taxon>
        <taxon>Deltaproteobacteria</taxon>
        <taxon>Bradymonadales</taxon>
        <taxon>Bradymonadaceae</taxon>
        <taxon>Persicimonas</taxon>
    </lineage>
</organism>
<dbReference type="Pfam" id="PF01343">
    <property type="entry name" value="Peptidase_S49"/>
    <property type="match status" value="1"/>
</dbReference>
<dbReference type="PANTHER" id="PTHR42987:SF7">
    <property type="entry name" value="SIGNAL PEPTIDE PEPTIDASE SPPA-RELATED"/>
    <property type="match status" value="1"/>
</dbReference>
<dbReference type="PRINTS" id="PR00127">
    <property type="entry name" value="CLPPROTEASEP"/>
</dbReference>
<evidence type="ECO:0000256" key="4">
    <source>
        <dbReference type="ARBA" id="ARBA00022825"/>
    </source>
</evidence>
<keyword evidence="3" id="KW-0378">Hydrolase</keyword>
<keyword evidence="2" id="KW-0645">Protease</keyword>
<keyword evidence="5" id="KW-0812">Transmembrane</keyword>
<proteinExistence type="inferred from homology"/>
<name>A0A4Y6Q1I0_PERCE</name>
<comment type="similarity">
    <text evidence="1">Belongs to the peptidase S49 family.</text>
</comment>
<accession>A0A5B8YFU7</accession>
<evidence type="ECO:0000313" key="7">
    <source>
        <dbReference type="EMBL" id="QDG54436.1"/>
    </source>
</evidence>
<dbReference type="EMBL" id="CP041186">
    <property type="protein sequence ID" value="QDG54436.1"/>
    <property type="molecule type" value="Genomic_DNA"/>
</dbReference>
<evidence type="ECO:0000256" key="3">
    <source>
        <dbReference type="ARBA" id="ARBA00022801"/>
    </source>
</evidence>
<evidence type="ECO:0000259" key="6">
    <source>
        <dbReference type="Pfam" id="PF01343"/>
    </source>
</evidence>
<evidence type="ECO:0000256" key="5">
    <source>
        <dbReference type="SAM" id="Phobius"/>
    </source>
</evidence>
<dbReference type="CDD" id="cd07023">
    <property type="entry name" value="S49_Sppa_N_C"/>
    <property type="match status" value="1"/>
</dbReference>
<dbReference type="InterPro" id="IPR002142">
    <property type="entry name" value="Peptidase_S49"/>
</dbReference>
<evidence type="ECO:0000256" key="1">
    <source>
        <dbReference type="ARBA" id="ARBA00008683"/>
    </source>
</evidence>
<keyword evidence="5" id="KW-1133">Transmembrane helix</keyword>
<evidence type="ECO:0000256" key="2">
    <source>
        <dbReference type="ARBA" id="ARBA00022670"/>
    </source>
</evidence>
<dbReference type="InterPro" id="IPR004635">
    <property type="entry name" value="Pept_S49_SppA"/>
</dbReference>
<dbReference type="PANTHER" id="PTHR42987">
    <property type="entry name" value="PEPTIDASE S49"/>
    <property type="match status" value="1"/>
</dbReference>
<dbReference type="NCBIfam" id="TIGR00706">
    <property type="entry name" value="SppA_dom"/>
    <property type="match status" value="1"/>
</dbReference>
<dbReference type="GO" id="GO:0004176">
    <property type="term" value="F:ATP-dependent peptidase activity"/>
    <property type="evidence" value="ECO:0007669"/>
    <property type="project" value="InterPro"/>
</dbReference>
<keyword evidence="8" id="KW-1185">Reference proteome</keyword>
<dbReference type="RefSeq" id="WP_141200880.1">
    <property type="nucleotide sequence ID" value="NZ_CP041186.1"/>
</dbReference>
<feature type="domain" description="Peptidase S49" evidence="6">
    <location>
        <begin position="115"/>
        <end position="265"/>
    </location>
</feature>
<keyword evidence="5" id="KW-0472">Membrane</keyword>
<dbReference type="Gene3D" id="3.90.226.10">
    <property type="entry name" value="2-enoyl-CoA Hydratase, Chain A, domain 1"/>
    <property type="match status" value="1"/>
</dbReference>
<gene>
    <name evidence="7" type="primary">sppA</name>
    <name evidence="7" type="ORF">FIV42_27930</name>
</gene>
<feature type="transmembrane region" description="Helical" evidence="5">
    <location>
        <begin position="21"/>
        <end position="47"/>
    </location>
</feature>
<dbReference type="InterPro" id="IPR047272">
    <property type="entry name" value="S49_SppA_C"/>
</dbReference>
<dbReference type="Proteomes" id="UP000315995">
    <property type="component" value="Chromosome"/>
</dbReference>
<dbReference type="Gene3D" id="6.20.330.10">
    <property type="match status" value="1"/>
</dbReference>
<dbReference type="GO" id="GO:0006508">
    <property type="term" value="P:proteolysis"/>
    <property type="evidence" value="ECO:0007669"/>
    <property type="project" value="UniProtKB-KW"/>
</dbReference>
<dbReference type="OrthoDB" id="9764363at2"/>
<reference evidence="7 8" key="1">
    <citation type="submission" date="2019-06" db="EMBL/GenBank/DDBJ databases">
        <title>Persicimonas caeni gen. nov., sp. nov., a predatory bacterium isolated from solar saltern.</title>
        <authorList>
            <person name="Wang S."/>
        </authorList>
    </citation>
    <scope>NUCLEOTIDE SEQUENCE [LARGE SCALE GENOMIC DNA]</scope>
    <source>
        <strain evidence="7 8">YN101</strain>
    </source>
</reference>
<sequence length="311" mass="33689">MSEEPNEQVPTGDKDGVDKRGIMTVVVIFGGLFLMLLLFAVVMISAFSDDSGIGGADNQVGIIEVKGPIMESKKTVEDLRKFTKRDSIKGIVVRVDSPGGAVAPSQEIFQAVKRASKKKPVVVSMGSTAASGGYYIALGAEHIIANSGTVTGSIGVISQLFNVEGLLEKVDVQVNTVKTGKYKDAGSPFREFGAEDREYFRALLDDIYEQFIEDVAEARGLELSEVRKVADGRVFTGRQAKEYKLVDAIGTFQDAVDWVKDEAKIDGDAKLVYPAKEDLGFLSQVIEGATDTVVNQVRSRHSPVVEYRMAP</sequence>